<gene>
    <name evidence="2" type="ORF">NP095_10945</name>
</gene>
<dbReference type="RefSeq" id="WP_232418862.1">
    <property type="nucleotide sequence ID" value="NZ_CP101990.1"/>
</dbReference>
<sequence>MTIDPEEPQTTADPDLIPTAEPADAADQQRDAWDDEDDQDGAAVPDADRSVPFDEDEPTD</sequence>
<accession>A0ABY5KD61</accession>
<dbReference type="Proteomes" id="UP001315860">
    <property type="component" value="Chromosome"/>
</dbReference>
<evidence type="ECO:0000256" key="1">
    <source>
        <dbReference type="SAM" id="MobiDB-lite"/>
    </source>
</evidence>
<organism evidence="2 3">
    <name type="scientific">Aeromicrobium duanguangcaii</name>
    <dbReference type="NCBI Taxonomy" id="2968086"/>
    <lineage>
        <taxon>Bacteria</taxon>
        <taxon>Bacillati</taxon>
        <taxon>Actinomycetota</taxon>
        <taxon>Actinomycetes</taxon>
        <taxon>Propionibacteriales</taxon>
        <taxon>Nocardioidaceae</taxon>
        <taxon>Aeromicrobium</taxon>
    </lineage>
</organism>
<keyword evidence="3" id="KW-1185">Reference proteome</keyword>
<dbReference type="EMBL" id="CP101990">
    <property type="protein sequence ID" value="UUI67713.1"/>
    <property type="molecule type" value="Genomic_DNA"/>
</dbReference>
<name>A0ABY5KD61_9ACTN</name>
<protein>
    <submittedName>
        <fullName evidence="2">Uncharacterized protein</fullName>
    </submittedName>
</protein>
<reference evidence="2 3" key="1">
    <citation type="submission" date="2022-07" db="EMBL/GenBank/DDBJ databases">
        <title>Novel species in genus Aeromicrobium.</title>
        <authorList>
            <person name="Ye L."/>
        </authorList>
    </citation>
    <scope>NUCLEOTIDE SEQUENCE [LARGE SCALE GENOMIC DNA]</scope>
    <source>
        <strain evidence="3">zg-Y50</strain>
    </source>
</reference>
<evidence type="ECO:0000313" key="2">
    <source>
        <dbReference type="EMBL" id="UUI67713.1"/>
    </source>
</evidence>
<evidence type="ECO:0000313" key="3">
    <source>
        <dbReference type="Proteomes" id="UP001315860"/>
    </source>
</evidence>
<feature type="region of interest" description="Disordered" evidence="1">
    <location>
        <begin position="1"/>
        <end position="60"/>
    </location>
</feature>
<proteinExistence type="predicted"/>